<dbReference type="Pfam" id="PF13976">
    <property type="entry name" value="gag_pre-integrs"/>
    <property type="match status" value="1"/>
</dbReference>
<evidence type="ECO:0000259" key="3">
    <source>
        <dbReference type="Pfam" id="PF22936"/>
    </source>
</evidence>
<keyword evidence="1" id="KW-0645">Protease</keyword>
<dbReference type="OrthoDB" id="1000085at2759"/>
<dbReference type="InterPro" id="IPR012337">
    <property type="entry name" value="RNaseH-like_sf"/>
</dbReference>
<reference evidence="5" key="1">
    <citation type="journal article" date="2019" name="Plant Biotechnol. J.">
        <title>Genome sequencing of the Australian wild diploid species Gossypium australe highlights disease resistance and delayed gland morphogenesis.</title>
        <authorList>
            <person name="Cai Y."/>
            <person name="Cai X."/>
            <person name="Wang Q."/>
            <person name="Wang P."/>
            <person name="Zhang Y."/>
            <person name="Cai C."/>
            <person name="Xu Y."/>
            <person name="Wang K."/>
            <person name="Zhou Z."/>
            <person name="Wang C."/>
            <person name="Geng S."/>
            <person name="Li B."/>
            <person name="Dong Q."/>
            <person name="Hou Y."/>
            <person name="Wang H."/>
            <person name="Ai P."/>
            <person name="Liu Z."/>
            <person name="Yi F."/>
            <person name="Sun M."/>
            <person name="An G."/>
            <person name="Cheng J."/>
            <person name="Zhang Y."/>
            <person name="Shi Q."/>
            <person name="Xie Y."/>
            <person name="Shi X."/>
            <person name="Chang Y."/>
            <person name="Huang F."/>
            <person name="Chen Y."/>
            <person name="Hong S."/>
            <person name="Mi L."/>
            <person name="Sun Q."/>
            <person name="Zhang L."/>
            <person name="Zhou B."/>
            <person name="Peng R."/>
            <person name="Zhang X."/>
            <person name="Liu F."/>
        </authorList>
    </citation>
    <scope>NUCLEOTIDE SEQUENCE [LARGE SCALE GENOMIC DNA]</scope>
    <source>
        <strain evidence="5">cv. PA1801</strain>
    </source>
</reference>
<keyword evidence="1" id="KW-0378">Hydrolase</keyword>
<sequence length="226" mass="25245">MTPDAAIFKSIDRSFKAKVKVGNGHFIEAEGKGDVLIHTPAGNKLVINVLLVPQIDRNLLSIAQLLDKGYIIVFEGKDCKISDPQGFMLMSIKMTNNSSSVYTASTDDSKLWHQRLGHANYKSMSKMITQGLVENFTSSLGKQARQPFPSNQAWRASDKLQLVHIDVCGPMKTESLSGNRYYWIYFLKQKSEVSHVFMKFKAQAEIETGCKLKTVRSDNGAEYTSA</sequence>
<dbReference type="InterPro" id="IPR039537">
    <property type="entry name" value="Retrotran_Ty1/copia-like"/>
</dbReference>
<accession>A0A5B6VU20</accession>
<feature type="domain" description="Retrovirus-related Pol polyprotein from transposon TNT 1-94-like beta-barrel" evidence="3">
    <location>
        <begin position="1"/>
        <end position="70"/>
    </location>
</feature>
<dbReference type="PANTHER" id="PTHR42648">
    <property type="entry name" value="TRANSPOSASE, PUTATIVE-RELATED"/>
    <property type="match status" value="1"/>
</dbReference>
<feature type="domain" description="GAG-pre-integrase" evidence="2">
    <location>
        <begin position="90"/>
        <end position="139"/>
    </location>
</feature>
<evidence type="ECO:0000256" key="1">
    <source>
        <dbReference type="ARBA" id="ARBA00022670"/>
    </source>
</evidence>
<dbReference type="Gene3D" id="3.30.420.10">
    <property type="entry name" value="Ribonuclease H-like superfamily/Ribonuclease H"/>
    <property type="match status" value="1"/>
</dbReference>
<protein>
    <submittedName>
        <fullName evidence="4">Retrovirus-related Pol polyprotein from transposon TNT 1-94</fullName>
    </submittedName>
</protein>
<organism evidence="4 5">
    <name type="scientific">Gossypium australe</name>
    <dbReference type="NCBI Taxonomy" id="47621"/>
    <lineage>
        <taxon>Eukaryota</taxon>
        <taxon>Viridiplantae</taxon>
        <taxon>Streptophyta</taxon>
        <taxon>Embryophyta</taxon>
        <taxon>Tracheophyta</taxon>
        <taxon>Spermatophyta</taxon>
        <taxon>Magnoliopsida</taxon>
        <taxon>eudicotyledons</taxon>
        <taxon>Gunneridae</taxon>
        <taxon>Pentapetalae</taxon>
        <taxon>rosids</taxon>
        <taxon>malvids</taxon>
        <taxon>Malvales</taxon>
        <taxon>Malvaceae</taxon>
        <taxon>Malvoideae</taxon>
        <taxon>Gossypium</taxon>
    </lineage>
</organism>
<evidence type="ECO:0000313" key="4">
    <source>
        <dbReference type="EMBL" id="KAA3472464.1"/>
    </source>
</evidence>
<comment type="caution">
    <text evidence="4">The sequence shown here is derived from an EMBL/GenBank/DDBJ whole genome shotgun (WGS) entry which is preliminary data.</text>
</comment>
<gene>
    <name evidence="4" type="ORF">EPI10_022942</name>
</gene>
<dbReference type="AlphaFoldDB" id="A0A5B6VU20"/>
<dbReference type="GO" id="GO:0003676">
    <property type="term" value="F:nucleic acid binding"/>
    <property type="evidence" value="ECO:0007669"/>
    <property type="project" value="InterPro"/>
</dbReference>
<name>A0A5B6VU20_9ROSI</name>
<dbReference type="Proteomes" id="UP000325315">
    <property type="component" value="Unassembled WGS sequence"/>
</dbReference>
<dbReference type="PANTHER" id="PTHR42648:SF18">
    <property type="entry name" value="RETROTRANSPOSON, UNCLASSIFIED-LIKE PROTEIN"/>
    <property type="match status" value="1"/>
</dbReference>
<dbReference type="GO" id="GO:0008233">
    <property type="term" value="F:peptidase activity"/>
    <property type="evidence" value="ECO:0007669"/>
    <property type="project" value="UniProtKB-KW"/>
</dbReference>
<proteinExistence type="predicted"/>
<evidence type="ECO:0000313" key="5">
    <source>
        <dbReference type="Proteomes" id="UP000325315"/>
    </source>
</evidence>
<dbReference type="SUPFAM" id="SSF53098">
    <property type="entry name" value="Ribonuclease H-like"/>
    <property type="match status" value="1"/>
</dbReference>
<dbReference type="InterPro" id="IPR025724">
    <property type="entry name" value="GAG-pre-integrase_dom"/>
</dbReference>
<keyword evidence="5" id="KW-1185">Reference proteome</keyword>
<dbReference type="EMBL" id="SMMG02000005">
    <property type="protein sequence ID" value="KAA3472464.1"/>
    <property type="molecule type" value="Genomic_DNA"/>
</dbReference>
<dbReference type="Pfam" id="PF22936">
    <property type="entry name" value="Pol_BBD"/>
    <property type="match status" value="1"/>
</dbReference>
<dbReference type="GO" id="GO:0006508">
    <property type="term" value="P:proteolysis"/>
    <property type="evidence" value="ECO:0007669"/>
    <property type="project" value="UniProtKB-KW"/>
</dbReference>
<dbReference type="InterPro" id="IPR054722">
    <property type="entry name" value="PolX-like_BBD"/>
</dbReference>
<evidence type="ECO:0000259" key="2">
    <source>
        <dbReference type="Pfam" id="PF13976"/>
    </source>
</evidence>
<dbReference type="InterPro" id="IPR036397">
    <property type="entry name" value="RNaseH_sf"/>
</dbReference>